<evidence type="ECO:0000256" key="1">
    <source>
        <dbReference type="ARBA" id="ARBA00023172"/>
    </source>
</evidence>
<dbReference type="PROSITE" id="PS50994">
    <property type="entry name" value="INTEGRASE"/>
    <property type="match status" value="1"/>
</dbReference>
<dbReference type="InterPro" id="IPR053392">
    <property type="entry name" value="Transposase_IS30-like"/>
</dbReference>
<reference evidence="3 4" key="1">
    <citation type="submission" date="2018-08" db="EMBL/GenBank/DDBJ databases">
        <title>A genome reference for cultivated species of the human gut microbiota.</title>
        <authorList>
            <person name="Zou Y."/>
            <person name="Xue W."/>
            <person name="Luo G."/>
        </authorList>
    </citation>
    <scope>NUCLEOTIDE SEQUENCE [LARGE SCALE GENOMIC DNA]</scope>
    <source>
        <strain evidence="3 4">TF11-15AC</strain>
    </source>
</reference>
<evidence type="ECO:0000313" key="3">
    <source>
        <dbReference type="EMBL" id="RGK37474.1"/>
    </source>
</evidence>
<dbReference type="InterPro" id="IPR025246">
    <property type="entry name" value="IS30-like_HTH"/>
</dbReference>
<dbReference type="PROSITE" id="PS00652">
    <property type="entry name" value="TNFR_NGFR_1"/>
    <property type="match status" value="1"/>
</dbReference>
<dbReference type="GO" id="GO:0015074">
    <property type="term" value="P:DNA integration"/>
    <property type="evidence" value="ECO:0007669"/>
    <property type="project" value="InterPro"/>
</dbReference>
<dbReference type="GO" id="GO:0003676">
    <property type="term" value="F:nucleic acid binding"/>
    <property type="evidence" value="ECO:0007669"/>
    <property type="project" value="InterPro"/>
</dbReference>
<dbReference type="InterPro" id="IPR036397">
    <property type="entry name" value="RNaseH_sf"/>
</dbReference>
<evidence type="ECO:0000259" key="2">
    <source>
        <dbReference type="PROSITE" id="PS50994"/>
    </source>
</evidence>
<dbReference type="PANTHER" id="PTHR10948:SF23">
    <property type="entry name" value="TRANSPOSASE INSI FOR INSERTION SEQUENCE ELEMENT IS30A-RELATED"/>
    <property type="match status" value="1"/>
</dbReference>
<dbReference type="Proteomes" id="UP000261052">
    <property type="component" value="Unassembled WGS sequence"/>
</dbReference>
<protein>
    <submittedName>
        <fullName evidence="3">IS30 family transposase</fullName>
    </submittedName>
</protein>
<dbReference type="InterPro" id="IPR012337">
    <property type="entry name" value="RNaseH-like_sf"/>
</dbReference>
<dbReference type="PANTHER" id="PTHR10948">
    <property type="entry name" value="TRANSPOSASE"/>
    <property type="match status" value="1"/>
</dbReference>
<dbReference type="InterPro" id="IPR001584">
    <property type="entry name" value="Integrase_cat-core"/>
</dbReference>
<dbReference type="SUPFAM" id="SSF53098">
    <property type="entry name" value="Ribonuclease H-like"/>
    <property type="match status" value="1"/>
</dbReference>
<dbReference type="Pfam" id="PF13936">
    <property type="entry name" value="HTH_38"/>
    <property type="match status" value="1"/>
</dbReference>
<dbReference type="InterPro" id="IPR001368">
    <property type="entry name" value="TNFR/NGFR_Cys_rich_reg"/>
</dbReference>
<dbReference type="InterPro" id="IPR051917">
    <property type="entry name" value="Transposase-Integrase"/>
</dbReference>
<keyword evidence="1" id="KW-0233">DNA recombination</keyword>
<sequence>MSKNKHLSLDDRSKIQLMLDNKESFSSIASSLGKDPSTISKEIRNHLQYRKVGAYHLPYNSCTKRVSCPKSHICTECHAARKYTLCRRCSMCNSLCKDFEKETCKRLLKPPYVCNGCGKRAVCSLEKRVYNADFAHREYRDVLSEARSGLSYSEEEIRYLDEFISPLIRKKQSPHHICATNADSLTVSERTIYRLIDARIISAMNIDLPRKIRYNARKVKCHLKVDKACRIGRTYEDFKGYLLEYPDLAITQLDSVEGKKGSKVLLTIHFVKAEFMIAFLRDHNDSQSVIDVFERLYLELRPDRFCSLFKVCLADNGTEFSNPGAIEYDRQGNLRTHIFYCDPSSPYQKGSAERNHEFIRCFLPKGTDFSPYSQEDICLMMDHINSYSRESLGNKCPYDVFSFLYGQEILDLLGCHRVPPQDVTLNRSIFHKEDSHESR</sequence>
<name>A0A3E4LJQ8_9FIRM</name>
<dbReference type="GO" id="GO:0005829">
    <property type="term" value="C:cytosol"/>
    <property type="evidence" value="ECO:0007669"/>
    <property type="project" value="TreeGrafter"/>
</dbReference>
<comment type="caution">
    <text evidence="3">The sequence shown here is derived from an EMBL/GenBank/DDBJ whole genome shotgun (WGS) entry which is preliminary data.</text>
</comment>
<evidence type="ECO:0000313" key="4">
    <source>
        <dbReference type="Proteomes" id="UP000261052"/>
    </source>
</evidence>
<feature type="domain" description="Integrase catalytic" evidence="2">
    <location>
        <begin position="242"/>
        <end position="405"/>
    </location>
</feature>
<dbReference type="GO" id="GO:0004803">
    <property type="term" value="F:transposase activity"/>
    <property type="evidence" value="ECO:0007669"/>
    <property type="project" value="TreeGrafter"/>
</dbReference>
<dbReference type="AlphaFoldDB" id="A0A3E4LJQ8"/>
<accession>A0A3E4LJQ8</accession>
<dbReference type="Gene3D" id="3.30.420.10">
    <property type="entry name" value="Ribonuclease H-like superfamily/Ribonuclease H"/>
    <property type="match status" value="1"/>
</dbReference>
<gene>
    <name evidence="3" type="ORF">DXD13_16465</name>
</gene>
<proteinExistence type="predicted"/>
<dbReference type="GO" id="GO:0032196">
    <property type="term" value="P:transposition"/>
    <property type="evidence" value="ECO:0007669"/>
    <property type="project" value="TreeGrafter"/>
</dbReference>
<dbReference type="EMBL" id="QSQP01000060">
    <property type="protein sequence ID" value="RGK37474.1"/>
    <property type="molecule type" value="Genomic_DNA"/>
</dbReference>
<dbReference type="NCBIfam" id="NF033563">
    <property type="entry name" value="transpos_IS30"/>
    <property type="match status" value="1"/>
</dbReference>
<dbReference type="RefSeq" id="WP_117686962.1">
    <property type="nucleotide sequence ID" value="NZ_QSQP01000060.1"/>
</dbReference>
<dbReference type="GO" id="GO:0006310">
    <property type="term" value="P:DNA recombination"/>
    <property type="evidence" value="ECO:0007669"/>
    <property type="project" value="UniProtKB-KW"/>
</dbReference>
<organism evidence="3 4">
    <name type="scientific">Agathobacter rectalis</name>
    <dbReference type="NCBI Taxonomy" id="39491"/>
    <lineage>
        <taxon>Bacteria</taxon>
        <taxon>Bacillati</taxon>
        <taxon>Bacillota</taxon>
        <taxon>Clostridia</taxon>
        <taxon>Lachnospirales</taxon>
        <taxon>Lachnospiraceae</taxon>
        <taxon>Agathobacter</taxon>
    </lineage>
</organism>